<gene>
    <name evidence="2" type="ORF">TRFO_17593</name>
</gene>
<dbReference type="OrthoDB" id="5914531at2759"/>
<evidence type="ECO:0000313" key="3">
    <source>
        <dbReference type="Proteomes" id="UP000179807"/>
    </source>
</evidence>
<protein>
    <recommendedName>
        <fullName evidence="1">Initiator binding domain-containing protein</fullName>
    </recommendedName>
</protein>
<dbReference type="AlphaFoldDB" id="A0A1J4KMK8"/>
<dbReference type="Proteomes" id="UP000179807">
    <property type="component" value="Unassembled WGS sequence"/>
</dbReference>
<dbReference type="EMBL" id="MLAK01000561">
    <property type="protein sequence ID" value="OHT12543.1"/>
    <property type="molecule type" value="Genomic_DNA"/>
</dbReference>
<dbReference type="VEuPathDB" id="TrichDB:TRFO_17593"/>
<comment type="caution">
    <text evidence="2">The sequence shown here is derived from an EMBL/GenBank/DDBJ whole genome shotgun (WGS) entry which is preliminary data.</text>
</comment>
<evidence type="ECO:0000259" key="1">
    <source>
        <dbReference type="Pfam" id="PF10416"/>
    </source>
</evidence>
<accession>A0A1J4KMK8</accession>
<sequence>MSMELNTAEELRSFLLKDPVGMKQKFAAKLFLTLQFTQKFPTLISITGACWLKDGVRFIANSQIFGQFIGLKPNSVNANFRSHFFKMHQYSASEISKEFSLLKDPRNYKVRSNLTYHFSLSSTLKQVNSIPCDSPQAQQLKINLDKHTNSKIPDFLFDFVKNDEEIHLKIELIFKKIPKTEEWKYRFFFLAMREWRSITNELSTDISNILKYIDQNINSQLCSNISFLFNQQTGSSSTDSFITFDTYIQFIARYGFLRNCKVNISALSTWNTNLINDNNFSIDECGVLVPRFKKWFKPHYNETNAVSHLDDMPNNSWVVRPSTSFGTFTLHSKRLRGYIATHLNYDPLSIENGFSILVEGSKTVFASSWEELLFGVMKLPRNEEEISSGETGKHTIYVSADEFLGPDKLLQESRFIPVQMF</sequence>
<organism evidence="2 3">
    <name type="scientific">Tritrichomonas foetus</name>
    <dbReference type="NCBI Taxonomy" id="1144522"/>
    <lineage>
        <taxon>Eukaryota</taxon>
        <taxon>Metamonada</taxon>
        <taxon>Parabasalia</taxon>
        <taxon>Tritrichomonadida</taxon>
        <taxon>Tritrichomonadidae</taxon>
        <taxon>Tritrichomonas</taxon>
    </lineage>
</organism>
<dbReference type="InterPro" id="IPR018845">
    <property type="entry name" value="Initiator-bd"/>
</dbReference>
<dbReference type="InterPro" id="IPR036388">
    <property type="entry name" value="WH-like_DNA-bd_sf"/>
</dbReference>
<name>A0A1J4KMK8_9EUKA</name>
<evidence type="ECO:0000313" key="2">
    <source>
        <dbReference type="EMBL" id="OHT12543.1"/>
    </source>
</evidence>
<dbReference type="Gene3D" id="1.10.10.10">
    <property type="entry name" value="Winged helix-like DNA-binding domain superfamily/Winged helix DNA-binding domain"/>
    <property type="match status" value="1"/>
</dbReference>
<dbReference type="RefSeq" id="XP_068365679.1">
    <property type="nucleotide sequence ID" value="XM_068499679.1"/>
</dbReference>
<reference evidence="2" key="1">
    <citation type="submission" date="2016-10" db="EMBL/GenBank/DDBJ databases">
        <authorList>
            <person name="Benchimol M."/>
            <person name="Almeida L.G."/>
            <person name="Vasconcelos A.T."/>
            <person name="Perreira-Neves A."/>
            <person name="Rosa I.A."/>
            <person name="Tasca T."/>
            <person name="Bogo M.R."/>
            <person name="de Souza W."/>
        </authorList>
    </citation>
    <scope>NUCLEOTIDE SEQUENCE [LARGE SCALE GENOMIC DNA]</scope>
    <source>
        <strain evidence="2">K</strain>
    </source>
</reference>
<proteinExistence type="predicted"/>
<feature type="domain" description="Initiator binding" evidence="1">
    <location>
        <begin position="23"/>
        <end position="107"/>
    </location>
</feature>
<dbReference type="Pfam" id="PF10416">
    <property type="entry name" value="IBD"/>
    <property type="match status" value="1"/>
</dbReference>
<dbReference type="GeneID" id="94834383"/>
<keyword evidence="3" id="KW-1185">Reference proteome</keyword>